<keyword evidence="3" id="KW-1185">Reference proteome</keyword>
<gene>
    <name evidence="2" type="ORF">ACFPZ3_68785</name>
</gene>
<feature type="transmembrane region" description="Helical" evidence="1">
    <location>
        <begin position="251"/>
        <end position="272"/>
    </location>
</feature>
<evidence type="ECO:0000313" key="2">
    <source>
        <dbReference type="EMBL" id="MFC5835701.1"/>
    </source>
</evidence>
<proteinExistence type="predicted"/>
<feature type="transmembrane region" description="Helical" evidence="1">
    <location>
        <begin position="157"/>
        <end position="183"/>
    </location>
</feature>
<dbReference type="Proteomes" id="UP001596058">
    <property type="component" value="Unassembled WGS sequence"/>
</dbReference>
<accession>A0ABW1DF31</accession>
<feature type="transmembrane region" description="Helical" evidence="1">
    <location>
        <begin position="228"/>
        <end position="245"/>
    </location>
</feature>
<dbReference type="EMBL" id="JBHSPA010000135">
    <property type="protein sequence ID" value="MFC5835701.1"/>
    <property type="molecule type" value="Genomic_DNA"/>
</dbReference>
<keyword evidence="1" id="KW-0812">Transmembrane</keyword>
<evidence type="ECO:0000313" key="3">
    <source>
        <dbReference type="Proteomes" id="UP001596058"/>
    </source>
</evidence>
<keyword evidence="1" id="KW-0472">Membrane</keyword>
<comment type="caution">
    <text evidence="2">The sequence shown here is derived from an EMBL/GenBank/DDBJ whole genome shotgun (WGS) entry which is preliminary data.</text>
</comment>
<feature type="transmembrane region" description="Helical" evidence="1">
    <location>
        <begin position="116"/>
        <end position="137"/>
    </location>
</feature>
<evidence type="ECO:0008006" key="4">
    <source>
        <dbReference type="Google" id="ProtNLM"/>
    </source>
</evidence>
<keyword evidence="1" id="KW-1133">Transmembrane helix</keyword>
<organism evidence="2 3">
    <name type="scientific">Nonomuraea insulae</name>
    <dbReference type="NCBI Taxonomy" id="1616787"/>
    <lineage>
        <taxon>Bacteria</taxon>
        <taxon>Bacillati</taxon>
        <taxon>Actinomycetota</taxon>
        <taxon>Actinomycetes</taxon>
        <taxon>Streptosporangiales</taxon>
        <taxon>Streptosporangiaceae</taxon>
        <taxon>Nonomuraea</taxon>
    </lineage>
</organism>
<sequence>MIGTLFGAALAELVSEEIRGQLDRIPIALLRIARRRLPENMRVSLHDEEWYPELQEVLRGEDARPLSRLVLGIRYSVGLIRSAHVVASIRDRRATLHADRERWQAIVEVMRIPANLCVLITGMMISASAGVLLGVLLTQLLSIGGATGPALGAVLGWALTVAFGTSIGLAITLLLTTGLLAATRRLLLRRAIRVPVGKIPTPPREPLRRRAMNVLLGPHRDNVHGVRAAAFLGSYAGVGLGILLGTELAAFWQPLLVTGLAVASLLILRVSLVSAPRWWLKRLQNRLKAAEPPEPADQSQSQTLP</sequence>
<reference evidence="3" key="1">
    <citation type="journal article" date="2019" name="Int. J. Syst. Evol. Microbiol.">
        <title>The Global Catalogue of Microorganisms (GCM) 10K type strain sequencing project: providing services to taxonomists for standard genome sequencing and annotation.</title>
        <authorList>
            <consortium name="The Broad Institute Genomics Platform"/>
            <consortium name="The Broad Institute Genome Sequencing Center for Infectious Disease"/>
            <person name="Wu L."/>
            <person name="Ma J."/>
        </authorList>
    </citation>
    <scope>NUCLEOTIDE SEQUENCE [LARGE SCALE GENOMIC DNA]</scope>
    <source>
        <strain evidence="3">CCUG 53903</strain>
    </source>
</reference>
<name>A0ABW1DF31_9ACTN</name>
<dbReference type="RefSeq" id="WP_379525115.1">
    <property type="nucleotide sequence ID" value="NZ_JBHSPA010000135.1"/>
</dbReference>
<protein>
    <recommendedName>
        <fullName evidence="4">Type II secretion system protein GspF domain-containing protein</fullName>
    </recommendedName>
</protein>
<evidence type="ECO:0000256" key="1">
    <source>
        <dbReference type="SAM" id="Phobius"/>
    </source>
</evidence>